<sequence length="206" mass="22725">MALLGAARVGLRRLGVLPLQSLALVERLRVFSAASGPAGKAPAKGEDAAPAPEISLGRFTAEKDDIVLTSFKQFQAAYRGLLEGLKDIPLPLKGDDAAVKKFAQKVEALKRKVKYPDGEAMDEVEKEAGPPIASNRKAADMLTKKLKVIKDEYGLGKVSKEEAKLEMYKKQLKDLREKVEEDIEVVKRREGLEFVNIDPASLRLRW</sequence>
<reference evidence="2 3" key="1">
    <citation type="journal article" date="2024" name="Nat. Commun.">
        <title>Phylogenomics reveals the evolutionary origins of lichenization in chlorophyte algae.</title>
        <authorList>
            <person name="Puginier C."/>
            <person name="Libourel C."/>
            <person name="Otte J."/>
            <person name="Skaloud P."/>
            <person name="Haon M."/>
            <person name="Grisel S."/>
            <person name="Petersen M."/>
            <person name="Berrin J.G."/>
            <person name="Delaux P.M."/>
            <person name="Dal Grande F."/>
            <person name="Keller J."/>
        </authorList>
    </citation>
    <scope>NUCLEOTIDE SEQUENCE [LARGE SCALE GENOMIC DNA]</scope>
    <source>
        <strain evidence="2 3">SAG 245.80</strain>
    </source>
</reference>
<evidence type="ECO:0000313" key="2">
    <source>
        <dbReference type="EMBL" id="KAK9822630.1"/>
    </source>
</evidence>
<keyword evidence="3" id="KW-1185">Reference proteome</keyword>
<protein>
    <recommendedName>
        <fullName evidence="4">ATP synthase 24 kDa subunit, mitochondrial</fullName>
    </recommendedName>
</protein>
<dbReference type="EMBL" id="JALJOU010000085">
    <property type="protein sequence ID" value="KAK9822630.1"/>
    <property type="molecule type" value="Genomic_DNA"/>
</dbReference>
<proteinExistence type="predicted"/>
<accession>A0AAW1QM84</accession>
<dbReference type="Pfam" id="PF15704">
    <property type="entry name" value="Mt_ATP_synt"/>
    <property type="match status" value="2"/>
</dbReference>
<feature type="coiled-coil region" evidence="1">
    <location>
        <begin position="158"/>
        <end position="189"/>
    </location>
</feature>
<name>A0AAW1QM84_9CHLO</name>
<evidence type="ECO:0008006" key="4">
    <source>
        <dbReference type="Google" id="ProtNLM"/>
    </source>
</evidence>
<gene>
    <name evidence="2" type="ORF">WJX81_000374</name>
</gene>
<dbReference type="AlphaFoldDB" id="A0AAW1QM84"/>
<organism evidence="2 3">
    <name type="scientific">Elliptochloris bilobata</name>
    <dbReference type="NCBI Taxonomy" id="381761"/>
    <lineage>
        <taxon>Eukaryota</taxon>
        <taxon>Viridiplantae</taxon>
        <taxon>Chlorophyta</taxon>
        <taxon>core chlorophytes</taxon>
        <taxon>Trebouxiophyceae</taxon>
        <taxon>Trebouxiophyceae incertae sedis</taxon>
        <taxon>Elliptochloris clade</taxon>
        <taxon>Elliptochloris</taxon>
    </lineage>
</organism>
<evidence type="ECO:0000313" key="3">
    <source>
        <dbReference type="Proteomes" id="UP001445335"/>
    </source>
</evidence>
<evidence type="ECO:0000256" key="1">
    <source>
        <dbReference type="SAM" id="Coils"/>
    </source>
</evidence>
<keyword evidence="1" id="KW-0175">Coiled coil</keyword>
<dbReference type="InterPro" id="IPR031432">
    <property type="entry name" value="MGP1"/>
</dbReference>
<dbReference type="Proteomes" id="UP001445335">
    <property type="component" value="Unassembled WGS sequence"/>
</dbReference>
<comment type="caution">
    <text evidence="2">The sequence shown here is derived from an EMBL/GenBank/DDBJ whole genome shotgun (WGS) entry which is preliminary data.</text>
</comment>